<dbReference type="Proteomes" id="UP000777482">
    <property type="component" value="Unassembled WGS sequence"/>
</dbReference>
<dbReference type="OrthoDB" id="1696280at2759"/>
<dbReference type="Gene3D" id="3.90.226.10">
    <property type="entry name" value="2-enoyl-CoA Hydratase, Chain A, domain 1"/>
    <property type="match status" value="1"/>
</dbReference>
<dbReference type="SUPFAM" id="SSF52096">
    <property type="entry name" value="ClpP/crotonase"/>
    <property type="match status" value="1"/>
</dbReference>
<sequence>MKVTGAHLELLSRSDGMTAVLQLRLTEPVVRKVLLTAHRFIASEALASGIVDKVVSTNGSEATIAFAVNKGSEMAPLAESGVSSASVLRLEPSHSLAHPAHRVLDPQVLRAMKQTLYAPALALLARNESPTAGMPQRENAKAFEALLAAEVAAKL</sequence>
<gene>
    <name evidence="1" type="ORF">C6P46_004209</name>
</gene>
<comment type="caution">
    <text evidence="1">The sequence shown here is derived from an EMBL/GenBank/DDBJ whole genome shotgun (WGS) entry which is preliminary data.</text>
</comment>
<dbReference type="AlphaFoldDB" id="A0A9P6W1A9"/>
<accession>A0A9P6W1A9</accession>
<organism evidence="1 2">
    <name type="scientific">Rhodotorula mucilaginosa</name>
    <name type="common">Yeast</name>
    <name type="synonym">Rhodotorula rubra</name>
    <dbReference type="NCBI Taxonomy" id="5537"/>
    <lineage>
        <taxon>Eukaryota</taxon>
        <taxon>Fungi</taxon>
        <taxon>Dikarya</taxon>
        <taxon>Basidiomycota</taxon>
        <taxon>Pucciniomycotina</taxon>
        <taxon>Microbotryomycetes</taxon>
        <taxon>Sporidiobolales</taxon>
        <taxon>Sporidiobolaceae</taxon>
        <taxon>Rhodotorula</taxon>
    </lineage>
</organism>
<dbReference type="InterPro" id="IPR029045">
    <property type="entry name" value="ClpP/crotonase-like_dom_sf"/>
</dbReference>
<evidence type="ECO:0000313" key="2">
    <source>
        <dbReference type="Proteomes" id="UP000777482"/>
    </source>
</evidence>
<reference evidence="1 2" key="1">
    <citation type="submission" date="2020-11" db="EMBL/GenBank/DDBJ databases">
        <title>Kefir isolates.</title>
        <authorList>
            <person name="Marcisauskas S."/>
            <person name="Kim Y."/>
            <person name="Blasche S."/>
        </authorList>
    </citation>
    <scope>NUCLEOTIDE SEQUENCE [LARGE SCALE GENOMIC DNA]</scope>
    <source>
        <strain evidence="1 2">KR</strain>
    </source>
</reference>
<protein>
    <submittedName>
        <fullName evidence="1">Uncharacterized protein</fullName>
    </submittedName>
</protein>
<proteinExistence type="predicted"/>
<name>A0A9P6W1A9_RHOMI</name>
<dbReference type="EMBL" id="PUHQ01000039">
    <property type="protein sequence ID" value="KAG0660936.1"/>
    <property type="molecule type" value="Genomic_DNA"/>
</dbReference>
<keyword evidence="2" id="KW-1185">Reference proteome</keyword>
<evidence type="ECO:0000313" key="1">
    <source>
        <dbReference type="EMBL" id="KAG0660936.1"/>
    </source>
</evidence>